<organism evidence="1 2">
    <name type="scientific">Kitasatospora kazusensis</name>
    <dbReference type="NCBI Taxonomy" id="407974"/>
    <lineage>
        <taxon>Bacteria</taxon>
        <taxon>Bacillati</taxon>
        <taxon>Actinomycetota</taxon>
        <taxon>Actinomycetes</taxon>
        <taxon>Kitasatosporales</taxon>
        <taxon>Streptomycetaceae</taxon>
        <taxon>Kitasatospora</taxon>
    </lineage>
</organism>
<protein>
    <submittedName>
        <fullName evidence="1">Uncharacterized protein</fullName>
    </submittedName>
</protein>
<dbReference type="RefSeq" id="WP_344468108.1">
    <property type="nucleotide sequence ID" value="NZ_BAAANT010000034.1"/>
</dbReference>
<reference evidence="1 2" key="1">
    <citation type="journal article" date="2019" name="Int. J. Syst. Evol. Microbiol.">
        <title>The Global Catalogue of Microorganisms (GCM) 10K type strain sequencing project: providing services to taxonomists for standard genome sequencing and annotation.</title>
        <authorList>
            <consortium name="The Broad Institute Genomics Platform"/>
            <consortium name="The Broad Institute Genome Sequencing Center for Infectious Disease"/>
            <person name="Wu L."/>
            <person name="Ma J."/>
        </authorList>
    </citation>
    <scope>NUCLEOTIDE SEQUENCE [LARGE SCALE GENOMIC DNA]</scope>
    <source>
        <strain evidence="1 2">JCM 14560</strain>
    </source>
</reference>
<evidence type="ECO:0000313" key="1">
    <source>
        <dbReference type="EMBL" id="GAA2152443.1"/>
    </source>
</evidence>
<evidence type="ECO:0000313" key="2">
    <source>
        <dbReference type="Proteomes" id="UP001422759"/>
    </source>
</evidence>
<gene>
    <name evidence="1" type="ORF">GCM10009760_49030</name>
</gene>
<accession>A0ABN3A2F7</accession>
<dbReference type="Proteomes" id="UP001422759">
    <property type="component" value="Unassembled WGS sequence"/>
</dbReference>
<comment type="caution">
    <text evidence="1">The sequence shown here is derived from an EMBL/GenBank/DDBJ whole genome shotgun (WGS) entry which is preliminary data.</text>
</comment>
<sequence>MTGIADAWVYTSGAVGFRRGTEVHVTDWGQGTIKALDDLIRPPWADPDCVFYWQNSGAYGVIQGDEAYISDSRGIRKIHDQWPSLPSDW</sequence>
<dbReference type="EMBL" id="BAAANT010000034">
    <property type="protein sequence ID" value="GAA2152443.1"/>
    <property type="molecule type" value="Genomic_DNA"/>
</dbReference>
<keyword evidence="2" id="KW-1185">Reference proteome</keyword>
<proteinExistence type="predicted"/>
<name>A0ABN3A2F7_9ACTN</name>